<evidence type="ECO:0000313" key="2">
    <source>
        <dbReference type="Proteomes" id="UP000062912"/>
    </source>
</evidence>
<evidence type="ECO:0000313" key="1">
    <source>
        <dbReference type="EMBL" id="KWF23798.1"/>
    </source>
</evidence>
<gene>
    <name evidence="1" type="ORF">WT56_25440</name>
</gene>
<name>A0A132EAI9_9BURK</name>
<dbReference type="Proteomes" id="UP000062912">
    <property type="component" value="Unassembled WGS sequence"/>
</dbReference>
<sequence>MSFLRLSKWTYNTGAGGGLSVEIVMATGGTIVLTDPQKHDQSFYYGGVGIGIGAGLKIPKIKLSKFSIPEIKLPPIRGRSVGAAGSTLDFPSYGSIYMTSAFRGTELSRSDFQGGTIYVDGSLSALYGWAGDAMLLGMNPALIAAGLLNPGFSWLLQRAISEAPAVLFMRGQTVGFQAGGSIGILAGYVH</sequence>
<reference evidence="1 2" key="1">
    <citation type="submission" date="2015-11" db="EMBL/GenBank/DDBJ databases">
        <title>Expanding the genomic diversity of Burkholderia species for the development of highly accurate diagnostics.</title>
        <authorList>
            <person name="Sahl J."/>
            <person name="Keim P."/>
            <person name="Wagner D."/>
        </authorList>
    </citation>
    <scope>NUCLEOTIDE SEQUENCE [LARGE SCALE GENOMIC DNA]</scope>
    <source>
        <strain evidence="1 2">MSMB368WGS</strain>
    </source>
</reference>
<accession>A0A132EAI9</accession>
<dbReference type="OrthoDB" id="9020852at2"/>
<comment type="caution">
    <text evidence="1">The sequence shown here is derived from an EMBL/GenBank/DDBJ whole genome shotgun (WGS) entry which is preliminary data.</text>
</comment>
<dbReference type="EMBL" id="LPJR01000062">
    <property type="protein sequence ID" value="KWF23798.1"/>
    <property type="molecule type" value="Genomic_DNA"/>
</dbReference>
<organism evidence="1 2">
    <name type="scientific">Burkholderia pseudomultivorans</name>
    <dbReference type="NCBI Taxonomy" id="1207504"/>
    <lineage>
        <taxon>Bacteria</taxon>
        <taxon>Pseudomonadati</taxon>
        <taxon>Pseudomonadota</taxon>
        <taxon>Betaproteobacteria</taxon>
        <taxon>Burkholderiales</taxon>
        <taxon>Burkholderiaceae</taxon>
        <taxon>Burkholderia</taxon>
        <taxon>Burkholderia cepacia complex</taxon>
    </lineage>
</organism>
<proteinExistence type="predicted"/>
<protein>
    <submittedName>
        <fullName evidence="1">Uncharacterized protein</fullName>
    </submittedName>
</protein>
<dbReference type="AlphaFoldDB" id="A0A132EAI9"/>